<protein>
    <submittedName>
        <fullName evidence="3">Thiol-disulfide isomerase/thioredoxin</fullName>
    </submittedName>
</protein>
<evidence type="ECO:0000313" key="3">
    <source>
        <dbReference type="EMBL" id="MBB3196928.1"/>
    </source>
</evidence>
<dbReference type="Proteomes" id="UP000574369">
    <property type="component" value="Unassembled WGS sequence"/>
</dbReference>
<dbReference type="Gene3D" id="3.40.30.10">
    <property type="entry name" value="Glutaredoxin"/>
    <property type="match status" value="1"/>
</dbReference>
<feature type="domain" description="Thioredoxin" evidence="2">
    <location>
        <begin position="51"/>
        <end position="114"/>
    </location>
</feature>
<dbReference type="EMBL" id="JACHXO010000009">
    <property type="protein sequence ID" value="MBB3196928.1"/>
    <property type="molecule type" value="Genomic_DNA"/>
</dbReference>
<evidence type="ECO:0000259" key="2">
    <source>
        <dbReference type="Pfam" id="PF00085"/>
    </source>
</evidence>
<reference evidence="3 4" key="1">
    <citation type="submission" date="2020-08" db="EMBL/GenBank/DDBJ databases">
        <title>Genomic Encyclopedia of Type Strains, Phase III (KMG-III): the genomes of soil and plant-associated and newly described type strains.</title>
        <authorList>
            <person name="Whitman W."/>
        </authorList>
    </citation>
    <scope>NUCLEOTIDE SEQUENCE [LARGE SCALE GENOMIC DNA]</scope>
    <source>
        <strain evidence="3 4">CECT 7247</strain>
    </source>
</reference>
<feature type="region of interest" description="Disordered" evidence="1">
    <location>
        <begin position="25"/>
        <end position="46"/>
    </location>
</feature>
<dbReference type="CDD" id="cd02947">
    <property type="entry name" value="TRX_family"/>
    <property type="match status" value="1"/>
</dbReference>
<keyword evidence="3" id="KW-0413">Isomerase</keyword>
<dbReference type="GO" id="GO:0016853">
    <property type="term" value="F:isomerase activity"/>
    <property type="evidence" value="ECO:0007669"/>
    <property type="project" value="UniProtKB-KW"/>
</dbReference>
<dbReference type="SUPFAM" id="SSF52833">
    <property type="entry name" value="Thioredoxin-like"/>
    <property type="match status" value="1"/>
</dbReference>
<evidence type="ECO:0000256" key="1">
    <source>
        <dbReference type="SAM" id="MobiDB-lite"/>
    </source>
</evidence>
<dbReference type="RefSeq" id="WP_088453815.1">
    <property type="nucleotide sequence ID" value="NZ_JACHXO010000009.1"/>
</dbReference>
<keyword evidence="4" id="KW-1185">Reference proteome</keyword>
<evidence type="ECO:0000313" key="4">
    <source>
        <dbReference type="Proteomes" id="UP000574369"/>
    </source>
</evidence>
<organism evidence="3 4">
    <name type="scientific">Roseateles terrae</name>
    <dbReference type="NCBI Taxonomy" id="431060"/>
    <lineage>
        <taxon>Bacteria</taxon>
        <taxon>Pseudomonadati</taxon>
        <taxon>Pseudomonadota</taxon>
        <taxon>Betaproteobacteria</taxon>
        <taxon>Burkholderiales</taxon>
        <taxon>Sphaerotilaceae</taxon>
        <taxon>Roseateles</taxon>
    </lineage>
</organism>
<sequence>MAVSAPAPQSSDALAGATVEAPAAFAAAPAPTPSPSPSRSPAPATSAARSTEDLLVACLCAGWCRVCDGYHDDFAQLRQQFPDARFVWVDIEDDSELVDDLEVETFPTLLIGQRDHLCFIGPVLPQPGAAQRLVQAAVDNPAMSAASTSAPAGTAAAAQALLTRLRQSV</sequence>
<dbReference type="Pfam" id="PF00085">
    <property type="entry name" value="Thioredoxin"/>
    <property type="match status" value="1"/>
</dbReference>
<proteinExistence type="predicted"/>
<comment type="caution">
    <text evidence="3">The sequence shown here is derived from an EMBL/GenBank/DDBJ whole genome shotgun (WGS) entry which is preliminary data.</text>
</comment>
<feature type="compositionally biased region" description="Pro residues" evidence="1">
    <location>
        <begin position="30"/>
        <end position="40"/>
    </location>
</feature>
<gene>
    <name evidence="3" type="ORF">FHS28_004353</name>
</gene>
<dbReference type="InterPro" id="IPR036249">
    <property type="entry name" value="Thioredoxin-like_sf"/>
</dbReference>
<accession>A0ABR6GXU8</accession>
<dbReference type="InterPro" id="IPR013766">
    <property type="entry name" value="Thioredoxin_domain"/>
</dbReference>
<name>A0ABR6GXU8_9BURK</name>